<organism evidence="2 3">
    <name type="scientific">Cronartium quercuum f. sp. fusiforme G11</name>
    <dbReference type="NCBI Taxonomy" id="708437"/>
    <lineage>
        <taxon>Eukaryota</taxon>
        <taxon>Fungi</taxon>
        <taxon>Dikarya</taxon>
        <taxon>Basidiomycota</taxon>
        <taxon>Pucciniomycotina</taxon>
        <taxon>Pucciniomycetes</taxon>
        <taxon>Pucciniales</taxon>
        <taxon>Coleosporiaceae</taxon>
        <taxon>Cronartium</taxon>
    </lineage>
</organism>
<accession>A0A9P6NFU4</accession>
<keyword evidence="1" id="KW-0472">Membrane</keyword>
<gene>
    <name evidence="2" type="ORF">CROQUDRAFT_532265</name>
</gene>
<keyword evidence="1" id="KW-0812">Transmembrane</keyword>
<dbReference type="EMBL" id="MU167265">
    <property type="protein sequence ID" value="KAG0146111.1"/>
    <property type="molecule type" value="Genomic_DNA"/>
</dbReference>
<keyword evidence="1" id="KW-1133">Transmembrane helix</keyword>
<sequence>MSTKFTIRISNILKSIKLLIQQIVSLKVYFISTFSNFLYIYIYSFKRKSSILHYVTIVKITRQVC</sequence>
<name>A0A9P6NFU4_9BASI</name>
<dbReference type="AlphaFoldDB" id="A0A9P6NFU4"/>
<feature type="transmembrane region" description="Helical" evidence="1">
    <location>
        <begin position="20"/>
        <end position="42"/>
    </location>
</feature>
<protein>
    <submittedName>
        <fullName evidence="2">Uncharacterized protein</fullName>
    </submittedName>
</protein>
<proteinExistence type="predicted"/>
<reference evidence="2" key="1">
    <citation type="submission" date="2013-11" db="EMBL/GenBank/DDBJ databases">
        <title>Genome sequence of the fusiform rust pathogen reveals effectors for host alternation and coevolution with pine.</title>
        <authorList>
            <consortium name="DOE Joint Genome Institute"/>
            <person name="Smith K."/>
            <person name="Pendleton A."/>
            <person name="Kubisiak T."/>
            <person name="Anderson C."/>
            <person name="Salamov A."/>
            <person name="Aerts A."/>
            <person name="Riley R."/>
            <person name="Clum A."/>
            <person name="Lindquist E."/>
            <person name="Ence D."/>
            <person name="Campbell M."/>
            <person name="Kronenberg Z."/>
            <person name="Feau N."/>
            <person name="Dhillon B."/>
            <person name="Hamelin R."/>
            <person name="Burleigh J."/>
            <person name="Smith J."/>
            <person name="Yandell M."/>
            <person name="Nelson C."/>
            <person name="Grigoriev I."/>
            <person name="Davis J."/>
        </authorList>
    </citation>
    <scope>NUCLEOTIDE SEQUENCE</scope>
    <source>
        <strain evidence="2">G11</strain>
    </source>
</reference>
<evidence type="ECO:0000313" key="3">
    <source>
        <dbReference type="Proteomes" id="UP000886653"/>
    </source>
</evidence>
<evidence type="ECO:0000256" key="1">
    <source>
        <dbReference type="SAM" id="Phobius"/>
    </source>
</evidence>
<dbReference type="Proteomes" id="UP000886653">
    <property type="component" value="Unassembled WGS sequence"/>
</dbReference>
<evidence type="ECO:0000313" key="2">
    <source>
        <dbReference type="EMBL" id="KAG0146111.1"/>
    </source>
</evidence>
<keyword evidence="3" id="KW-1185">Reference proteome</keyword>
<comment type="caution">
    <text evidence="2">The sequence shown here is derived from an EMBL/GenBank/DDBJ whole genome shotgun (WGS) entry which is preliminary data.</text>
</comment>